<dbReference type="AlphaFoldDB" id="A0A0U1L114"/>
<dbReference type="EC" id="1.8.-.-" evidence="9"/>
<evidence type="ECO:0000256" key="3">
    <source>
        <dbReference type="ARBA" id="ARBA00022723"/>
    </source>
</evidence>
<evidence type="ECO:0000259" key="8">
    <source>
        <dbReference type="Pfam" id="PF03460"/>
    </source>
</evidence>
<dbReference type="InterPro" id="IPR006067">
    <property type="entry name" value="NO2/SO3_Rdtase_4Fe4S_dom"/>
</dbReference>
<evidence type="ECO:0000256" key="1">
    <source>
        <dbReference type="ARBA" id="ARBA00022485"/>
    </source>
</evidence>
<dbReference type="Pfam" id="PF03460">
    <property type="entry name" value="NIR_SIR_ferr"/>
    <property type="match status" value="1"/>
</dbReference>
<feature type="domain" description="Nitrite/Sulfite reductase ferredoxin-like" evidence="8">
    <location>
        <begin position="11"/>
        <end position="62"/>
    </location>
</feature>
<keyword evidence="2" id="KW-0349">Heme</keyword>
<dbReference type="SUPFAM" id="SSF55124">
    <property type="entry name" value="Nitrite/Sulfite reductase N-terminal domain-like"/>
    <property type="match status" value="1"/>
</dbReference>
<proteinExistence type="predicted"/>
<keyword evidence="4 9" id="KW-0560">Oxidoreductase</keyword>
<accession>A0A0U1L114</accession>
<dbReference type="PANTHER" id="PTHR43809:SF1">
    <property type="entry name" value="NITRITE REDUCTASE (NADH) LARGE SUBUNIT"/>
    <property type="match status" value="1"/>
</dbReference>
<protein>
    <submittedName>
        <fullName evidence="9">Sulfite reductase, assimilatory-type</fullName>
        <ecNumber evidence="9">1.8.-.-</ecNumber>
    </submittedName>
</protein>
<dbReference type="RefSeq" id="WP_021168150.1">
    <property type="nucleotide sequence ID" value="NZ_CTRP01000012.1"/>
</dbReference>
<dbReference type="Pfam" id="PF01077">
    <property type="entry name" value="NIR_SIR"/>
    <property type="match status" value="1"/>
</dbReference>
<evidence type="ECO:0000256" key="5">
    <source>
        <dbReference type="ARBA" id="ARBA00023004"/>
    </source>
</evidence>
<evidence type="ECO:0000259" key="7">
    <source>
        <dbReference type="Pfam" id="PF01077"/>
    </source>
</evidence>
<evidence type="ECO:0000313" key="10">
    <source>
        <dbReference type="Proteomes" id="UP000049855"/>
    </source>
</evidence>
<evidence type="ECO:0000256" key="6">
    <source>
        <dbReference type="ARBA" id="ARBA00023014"/>
    </source>
</evidence>
<name>A0A0U1L114_9FIRM</name>
<keyword evidence="5" id="KW-0408">Iron</keyword>
<dbReference type="PROSITE" id="PS00365">
    <property type="entry name" value="NIR_SIR"/>
    <property type="match status" value="1"/>
</dbReference>
<organism evidence="9 10">
    <name type="scientific">Sporomusa ovata</name>
    <dbReference type="NCBI Taxonomy" id="2378"/>
    <lineage>
        <taxon>Bacteria</taxon>
        <taxon>Bacillati</taxon>
        <taxon>Bacillota</taxon>
        <taxon>Negativicutes</taxon>
        <taxon>Selenomonadales</taxon>
        <taxon>Sporomusaceae</taxon>
        <taxon>Sporomusa</taxon>
    </lineage>
</organism>
<dbReference type="PANTHER" id="PTHR43809">
    <property type="entry name" value="NITRITE REDUCTASE (NADH) LARGE SUBUNIT"/>
    <property type="match status" value="1"/>
</dbReference>
<dbReference type="GO" id="GO:0016491">
    <property type="term" value="F:oxidoreductase activity"/>
    <property type="evidence" value="ECO:0007669"/>
    <property type="project" value="UniProtKB-KW"/>
</dbReference>
<dbReference type="SUPFAM" id="SSF56014">
    <property type="entry name" value="Nitrite and sulphite reductase 4Fe-4S domain-like"/>
    <property type="match status" value="1"/>
</dbReference>
<dbReference type="Proteomes" id="UP000049855">
    <property type="component" value="Unassembled WGS sequence"/>
</dbReference>
<dbReference type="InterPro" id="IPR005117">
    <property type="entry name" value="NiRdtase/SiRdtase_haem-b_fer"/>
</dbReference>
<evidence type="ECO:0000256" key="4">
    <source>
        <dbReference type="ARBA" id="ARBA00023002"/>
    </source>
</evidence>
<dbReference type="GO" id="GO:0020037">
    <property type="term" value="F:heme binding"/>
    <property type="evidence" value="ECO:0007669"/>
    <property type="project" value="InterPro"/>
</dbReference>
<dbReference type="InterPro" id="IPR036136">
    <property type="entry name" value="Nit/Sulf_reduc_fer-like_dom_sf"/>
</dbReference>
<dbReference type="EMBL" id="CTRP01000012">
    <property type="protein sequence ID" value="CQR73367.1"/>
    <property type="molecule type" value="Genomic_DNA"/>
</dbReference>
<reference evidence="10" key="1">
    <citation type="submission" date="2015-03" db="EMBL/GenBank/DDBJ databases">
        <authorList>
            <person name="Nijsse Bart"/>
        </authorList>
    </citation>
    <scope>NUCLEOTIDE SEQUENCE [LARGE SCALE GENOMIC DNA]</scope>
</reference>
<feature type="domain" description="Nitrite/sulphite reductase 4Fe-4S" evidence="7">
    <location>
        <begin position="71"/>
        <end position="201"/>
    </location>
</feature>
<dbReference type="GO" id="GO:0046872">
    <property type="term" value="F:metal ion binding"/>
    <property type="evidence" value="ECO:0007669"/>
    <property type="project" value="UniProtKB-KW"/>
</dbReference>
<sequence length="208" mass="21991">MTHQPTTLPLAPRMPGGLVTPGMLRRLADIAEKYTGAIKVTGNSIVILGLNPQDRTLALAELGLTNQPLSAKAVRSVVVCAGKPYCSRAQQDSTALGLALDNKFYGAKLPGKLRIGISGCPNACSEVFVKDIGLYGVPAGYTVVVGGNSSRQARPGRIITEKIPPAEVLPLVTKIIAYYKTYGQPGERLGQTMSRRGFEDLAIATGIN</sequence>
<evidence type="ECO:0000313" key="9">
    <source>
        <dbReference type="EMBL" id="CQR73367.1"/>
    </source>
</evidence>
<dbReference type="InterPro" id="IPR045854">
    <property type="entry name" value="NO2/SO3_Rdtase_4Fe4S_sf"/>
</dbReference>
<dbReference type="InterPro" id="IPR006066">
    <property type="entry name" value="NO2/SO3_Rdtase_FeS/sirohaem_BS"/>
</dbReference>
<keyword evidence="6" id="KW-0411">Iron-sulfur</keyword>
<evidence type="ECO:0000256" key="2">
    <source>
        <dbReference type="ARBA" id="ARBA00022617"/>
    </source>
</evidence>
<dbReference type="InterPro" id="IPR052034">
    <property type="entry name" value="NasD-like"/>
</dbReference>
<keyword evidence="1" id="KW-0004">4Fe-4S</keyword>
<keyword evidence="3" id="KW-0479">Metal-binding</keyword>
<dbReference type="GO" id="GO:0051539">
    <property type="term" value="F:4 iron, 4 sulfur cluster binding"/>
    <property type="evidence" value="ECO:0007669"/>
    <property type="project" value="UniProtKB-KW"/>
</dbReference>
<gene>
    <name evidence="9" type="ORF">SpAn4DRAFT_2599</name>
</gene>
<dbReference type="PRINTS" id="PR00397">
    <property type="entry name" value="SIROHAEM"/>
</dbReference>
<dbReference type="Gene3D" id="3.30.413.10">
    <property type="entry name" value="Sulfite Reductase Hemoprotein, domain 1"/>
    <property type="match status" value="1"/>
</dbReference>
<keyword evidence="10" id="KW-1185">Reference proteome</keyword>